<proteinExistence type="predicted"/>
<feature type="compositionally biased region" description="Basic and acidic residues" evidence="1">
    <location>
        <begin position="57"/>
        <end position="67"/>
    </location>
</feature>
<feature type="compositionally biased region" description="Polar residues" evidence="1">
    <location>
        <begin position="226"/>
        <end position="235"/>
    </location>
</feature>
<feature type="compositionally biased region" description="Pro residues" evidence="1">
    <location>
        <begin position="278"/>
        <end position="292"/>
    </location>
</feature>
<gene>
    <name evidence="2" type="ORF">QCA50_005073</name>
</gene>
<keyword evidence="3" id="KW-1185">Reference proteome</keyword>
<feature type="compositionally biased region" description="Pro residues" evidence="1">
    <location>
        <begin position="323"/>
        <end position="332"/>
    </location>
</feature>
<sequence length="557" mass="59378">MKKSGVFDNTKRTTRSQLTLPELNFNLGRSPLKDARTARKHNVTTTDEAALLDGENSDAKSPTDRTPPKRPMSPTRGVTEEDERESKRVKRSENTSPIAERHSAEPIWHSPSRKPVSTYVTHDEVPRTPKTWRRAQSVPPQSSTPKAAIPHINFSRMSPSPWKSPSKAKLRIASVSPMESIPDTKESMAESGSSIPQIEPSVTVDIPDQQEQLQPEIDAIRMDLDSSPSNETTLTEIPVLDDQVTKRSPELPSADALTPSTELKAVADLDVPMASSPIPSPPPSSQPLPVSPELPLSEPDPTTPKTPTPQDDASDPFMRPSSPLSPVPPEHSLPPSDSEGQQELRRSRRKSDAGQLAESLRDCADALTTGVRRPGSVASSIASSSSSRLPRPSSVASSYKSTGTQGGEELVVKPAAKIQTSKIRSMKPRGGTPSATKTATDSTPSTSTSTPAPEPAPKPAPPVVAAKVTTSNNTATKPTATKSTTTTKARGAGVPTGTTPIPLGGRMTRSTALRLQKREEANAGAVKIGPPKTPSRPGSRANSSMCYLLLKNCLQSV</sequence>
<dbReference type="AlphaFoldDB" id="A0AAW0GQ16"/>
<feature type="compositionally biased region" description="Low complexity" evidence="1">
    <location>
        <begin position="432"/>
        <end position="451"/>
    </location>
</feature>
<name>A0AAW0GQ16_9APHY</name>
<evidence type="ECO:0000313" key="2">
    <source>
        <dbReference type="EMBL" id="KAK7691674.1"/>
    </source>
</evidence>
<feature type="compositionally biased region" description="Pro residues" evidence="1">
    <location>
        <begin position="452"/>
        <end position="462"/>
    </location>
</feature>
<organism evidence="2 3">
    <name type="scientific">Cerrena zonata</name>
    <dbReference type="NCBI Taxonomy" id="2478898"/>
    <lineage>
        <taxon>Eukaryota</taxon>
        <taxon>Fungi</taxon>
        <taxon>Dikarya</taxon>
        <taxon>Basidiomycota</taxon>
        <taxon>Agaricomycotina</taxon>
        <taxon>Agaricomycetes</taxon>
        <taxon>Polyporales</taxon>
        <taxon>Cerrenaceae</taxon>
        <taxon>Cerrena</taxon>
    </lineage>
</organism>
<dbReference type="Proteomes" id="UP001385951">
    <property type="component" value="Unassembled WGS sequence"/>
</dbReference>
<comment type="caution">
    <text evidence="2">The sequence shown here is derived from an EMBL/GenBank/DDBJ whole genome shotgun (WGS) entry which is preliminary data.</text>
</comment>
<accession>A0AAW0GQ16</accession>
<feature type="compositionally biased region" description="Low complexity" evidence="1">
    <location>
        <begin position="373"/>
        <end position="398"/>
    </location>
</feature>
<evidence type="ECO:0000256" key="1">
    <source>
        <dbReference type="SAM" id="MobiDB-lite"/>
    </source>
</evidence>
<feature type="compositionally biased region" description="Low complexity" evidence="1">
    <location>
        <begin position="463"/>
        <end position="489"/>
    </location>
</feature>
<evidence type="ECO:0000313" key="3">
    <source>
        <dbReference type="Proteomes" id="UP001385951"/>
    </source>
</evidence>
<feature type="compositionally biased region" description="Low complexity" evidence="1">
    <location>
        <begin position="158"/>
        <end position="167"/>
    </location>
</feature>
<feature type="region of interest" description="Disordered" evidence="1">
    <location>
        <begin position="520"/>
        <end position="542"/>
    </location>
</feature>
<feature type="region of interest" description="Disordered" evidence="1">
    <location>
        <begin position="1"/>
        <end position="507"/>
    </location>
</feature>
<dbReference type="EMBL" id="JASBNA010000005">
    <property type="protein sequence ID" value="KAK7691674.1"/>
    <property type="molecule type" value="Genomic_DNA"/>
</dbReference>
<reference evidence="2 3" key="1">
    <citation type="submission" date="2022-09" db="EMBL/GenBank/DDBJ databases">
        <authorList>
            <person name="Palmer J.M."/>
        </authorList>
    </citation>
    <scope>NUCLEOTIDE SEQUENCE [LARGE SCALE GENOMIC DNA]</scope>
    <source>
        <strain evidence="2 3">DSM 7382</strain>
    </source>
</reference>
<protein>
    <submittedName>
        <fullName evidence="2">Uncharacterized protein</fullName>
    </submittedName>
</protein>